<keyword evidence="1" id="KW-1133">Transmembrane helix</keyword>
<dbReference type="EMBL" id="BAABCW010000006">
    <property type="protein sequence ID" value="GAA3508311.1"/>
    <property type="molecule type" value="Genomic_DNA"/>
</dbReference>
<dbReference type="Proteomes" id="UP001500459">
    <property type="component" value="Unassembled WGS sequence"/>
</dbReference>
<keyword evidence="3" id="KW-1185">Reference proteome</keyword>
<comment type="caution">
    <text evidence="2">The sequence shown here is derived from an EMBL/GenBank/DDBJ whole genome shotgun (WGS) entry which is preliminary data.</text>
</comment>
<organism evidence="2 3">
    <name type="scientific">Aquimarina addita</name>
    <dbReference type="NCBI Taxonomy" id="870485"/>
    <lineage>
        <taxon>Bacteria</taxon>
        <taxon>Pseudomonadati</taxon>
        <taxon>Bacteroidota</taxon>
        <taxon>Flavobacteriia</taxon>
        <taxon>Flavobacteriales</taxon>
        <taxon>Flavobacteriaceae</taxon>
        <taxon>Aquimarina</taxon>
    </lineage>
</organism>
<feature type="transmembrane region" description="Helical" evidence="1">
    <location>
        <begin position="6"/>
        <end position="24"/>
    </location>
</feature>
<evidence type="ECO:0000256" key="1">
    <source>
        <dbReference type="SAM" id="Phobius"/>
    </source>
</evidence>
<name>A0ABP6UL53_9FLAO</name>
<keyword evidence="1" id="KW-0472">Membrane</keyword>
<sequence length="79" mass="9667">MKKTTTIALTIVFLIFTKFWVGLYEHDEFFSTHIFIKHRPIWKTYFYSPRGMSDRKLLDMPENMQVEQQLFDEFILNDK</sequence>
<gene>
    <name evidence="2" type="ORF">GCM10022393_19100</name>
</gene>
<accession>A0ABP6UL53</accession>
<evidence type="ECO:0000313" key="3">
    <source>
        <dbReference type="Proteomes" id="UP001500459"/>
    </source>
</evidence>
<dbReference type="RefSeq" id="WP_344926828.1">
    <property type="nucleotide sequence ID" value="NZ_BAABCW010000006.1"/>
</dbReference>
<evidence type="ECO:0000313" key="2">
    <source>
        <dbReference type="EMBL" id="GAA3508311.1"/>
    </source>
</evidence>
<protein>
    <submittedName>
        <fullName evidence="2">Uncharacterized protein</fullName>
    </submittedName>
</protein>
<reference evidence="3" key="1">
    <citation type="journal article" date="2019" name="Int. J. Syst. Evol. Microbiol.">
        <title>The Global Catalogue of Microorganisms (GCM) 10K type strain sequencing project: providing services to taxonomists for standard genome sequencing and annotation.</title>
        <authorList>
            <consortium name="The Broad Institute Genomics Platform"/>
            <consortium name="The Broad Institute Genome Sequencing Center for Infectious Disease"/>
            <person name="Wu L."/>
            <person name="Ma J."/>
        </authorList>
    </citation>
    <scope>NUCLEOTIDE SEQUENCE [LARGE SCALE GENOMIC DNA]</scope>
    <source>
        <strain evidence="3">JCM 17106</strain>
    </source>
</reference>
<proteinExistence type="predicted"/>
<keyword evidence="1" id="KW-0812">Transmembrane</keyword>